<keyword evidence="4" id="KW-1185">Reference proteome</keyword>
<dbReference type="PANTHER" id="PTHR45138">
    <property type="entry name" value="REGULATORY COMPONENTS OF SENSORY TRANSDUCTION SYSTEM"/>
    <property type="match status" value="1"/>
</dbReference>
<proteinExistence type="predicted"/>
<sequence>MRKKGKYNKKRKLNRVVKVILLAVGIILVALLIQTEILNMINNRNISKTSEVLLDRVVNVIEKNEESEKDMVEDLKSDYIIRAKAVAYILNAKPEAGERASELKKIAKLMDVDEIHLFDSTGTIYGGTIPRYYGFSFDSGEQISYFKPMLTDKKLTMCQDITPNTSEGKEMMYAMTWDETGSYMVQVGIKPVRLMKELKQNEIPALIDNMPAYEGIRIYVAEKKTGEIYGATDSSEIGKKLDDLGIIKQGDDEDTLFTEVNWTDGVKYRCTFRIVGDYAVGVVCSTEMNREMNMIALVIVGVYLLLAAVWIIYMFVKVVKSNIDELTQCLNRRVYEKDIKKMSIRSEFVYAAMDVNGMKCVNDTQGHAAGDELIQGAAECMRQCFGKYGKVYRTGGDEFVSIIFVNEDKLKEIRETFEKTVSDWKGELVNSITISSGYVYSKEKEWRSLEEISREADIRMYQAKEKYYTCSGKERRKR</sequence>
<dbReference type="InterPro" id="IPR029787">
    <property type="entry name" value="Nucleotide_cyclase"/>
</dbReference>
<dbReference type="CDD" id="cd01949">
    <property type="entry name" value="GGDEF"/>
    <property type="match status" value="1"/>
</dbReference>
<evidence type="ECO:0000259" key="2">
    <source>
        <dbReference type="PROSITE" id="PS50887"/>
    </source>
</evidence>
<gene>
    <name evidence="3" type="ORF">WMO28_02010</name>
</gene>
<dbReference type="Proteomes" id="UP001473063">
    <property type="component" value="Unassembled WGS sequence"/>
</dbReference>
<dbReference type="EMBL" id="JBBMEJ010000002">
    <property type="protein sequence ID" value="MEQ2369729.1"/>
    <property type="molecule type" value="Genomic_DNA"/>
</dbReference>
<evidence type="ECO:0000256" key="1">
    <source>
        <dbReference type="SAM" id="Phobius"/>
    </source>
</evidence>
<feature type="transmembrane region" description="Helical" evidence="1">
    <location>
        <begin position="294"/>
        <end position="316"/>
    </location>
</feature>
<dbReference type="InterPro" id="IPR050469">
    <property type="entry name" value="Diguanylate_Cyclase"/>
</dbReference>
<accession>A0ABV1BC22</accession>
<reference evidence="3 4" key="1">
    <citation type="submission" date="2024-03" db="EMBL/GenBank/DDBJ databases">
        <title>Human intestinal bacterial collection.</title>
        <authorList>
            <person name="Pauvert C."/>
            <person name="Hitch T.C.A."/>
            <person name="Clavel T."/>
        </authorList>
    </citation>
    <scope>NUCLEOTIDE SEQUENCE [LARGE SCALE GENOMIC DNA]</scope>
    <source>
        <strain evidence="3 4">CLA-JM-H16</strain>
    </source>
</reference>
<dbReference type="PANTHER" id="PTHR45138:SF9">
    <property type="entry name" value="DIGUANYLATE CYCLASE DGCM-RELATED"/>
    <property type="match status" value="1"/>
</dbReference>
<keyword evidence="3" id="KW-0548">Nucleotidyltransferase</keyword>
<name>A0ABV1BC22_9FIRM</name>
<organism evidence="3 4">
    <name type="scientific">Blautia aquisgranensis</name>
    <dbReference type="NCBI Taxonomy" id="3133153"/>
    <lineage>
        <taxon>Bacteria</taxon>
        <taxon>Bacillati</taxon>
        <taxon>Bacillota</taxon>
        <taxon>Clostridia</taxon>
        <taxon>Lachnospirales</taxon>
        <taxon>Lachnospiraceae</taxon>
        <taxon>Blautia</taxon>
    </lineage>
</organism>
<dbReference type="SMART" id="SM00267">
    <property type="entry name" value="GGDEF"/>
    <property type="match status" value="1"/>
</dbReference>
<keyword evidence="3" id="KW-0808">Transferase</keyword>
<evidence type="ECO:0000313" key="3">
    <source>
        <dbReference type="EMBL" id="MEQ2369729.1"/>
    </source>
</evidence>
<dbReference type="InterPro" id="IPR043128">
    <property type="entry name" value="Rev_trsase/Diguanyl_cyclase"/>
</dbReference>
<dbReference type="Gene3D" id="3.30.70.270">
    <property type="match status" value="1"/>
</dbReference>
<dbReference type="GO" id="GO:0052621">
    <property type="term" value="F:diguanylate cyclase activity"/>
    <property type="evidence" value="ECO:0007669"/>
    <property type="project" value="UniProtKB-EC"/>
</dbReference>
<keyword evidence="1" id="KW-0812">Transmembrane</keyword>
<evidence type="ECO:0000313" key="4">
    <source>
        <dbReference type="Proteomes" id="UP001473063"/>
    </source>
</evidence>
<comment type="caution">
    <text evidence="3">The sequence shown here is derived from an EMBL/GenBank/DDBJ whole genome shotgun (WGS) entry which is preliminary data.</text>
</comment>
<dbReference type="InterPro" id="IPR000160">
    <property type="entry name" value="GGDEF_dom"/>
</dbReference>
<dbReference type="RefSeq" id="WP_178641331.1">
    <property type="nucleotide sequence ID" value="NZ_JBBMEJ010000002.1"/>
</dbReference>
<dbReference type="SUPFAM" id="SSF55073">
    <property type="entry name" value="Nucleotide cyclase"/>
    <property type="match status" value="1"/>
</dbReference>
<keyword evidence="1" id="KW-0472">Membrane</keyword>
<dbReference type="EC" id="2.7.7.65" evidence="3"/>
<feature type="domain" description="GGDEF" evidence="2">
    <location>
        <begin position="346"/>
        <end position="478"/>
    </location>
</feature>
<dbReference type="PROSITE" id="PS50887">
    <property type="entry name" value="GGDEF"/>
    <property type="match status" value="1"/>
</dbReference>
<protein>
    <submittedName>
        <fullName evidence="3">GGDEF domain-containing protein</fullName>
        <ecNumber evidence="3">2.7.7.65</ecNumber>
    </submittedName>
</protein>
<keyword evidence="1" id="KW-1133">Transmembrane helix</keyword>
<dbReference type="NCBIfam" id="TIGR00254">
    <property type="entry name" value="GGDEF"/>
    <property type="match status" value="1"/>
</dbReference>
<dbReference type="Pfam" id="PF00990">
    <property type="entry name" value="GGDEF"/>
    <property type="match status" value="1"/>
</dbReference>